<feature type="domain" description="SSD" evidence="8">
    <location>
        <begin position="250"/>
        <end position="375"/>
    </location>
</feature>
<evidence type="ECO:0000256" key="1">
    <source>
        <dbReference type="ARBA" id="ARBA00004651"/>
    </source>
</evidence>
<gene>
    <name evidence="9" type="ORF">HBA54_17485</name>
</gene>
<feature type="domain" description="SSD" evidence="8">
    <location>
        <begin position="631"/>
        <end position="758"/>
    </location>
</feature>
<evidence type="ECO:0000256" key="4">
    <source>
        <dbReference type="ARBA" id="ARBA00022692"/>
    </source>
</evidence>
<feature type="transmembrane region" description="Helical" evidence="7">
    <location>
        <begin position="404"/>
        <end position="421"/>
    </location>
</feature>
<feature type="transmembrane region" description="Helical" evidence="7">
    <location>
        <begin position="632"/>
        <end position="652"/>
    </location>
</feature>
<dbReference type="GO" id="GO:0005886">
    <property type="term" value="C:plasma membrane"/>
    <property type="evidence" value="ECO:0007669"/>
    <property type="project" value="UniProtKB-SubCell"/>
</dbReference>
<feature type="transmembrane region" description="Helical" evidence="7">
    <location>
        <begin position="250"/>
        <end position="272"/>
    </location>
</feature>
<feature type="transmembrane region" description="Helical" evidence="7">
    <location>
        <begin position="324"/>
        <end position="341"/>
    </location>
</feature>
<keyword evidence="3" id="KW-1003">Cell membrane</keyword>
<feature type="transmembrane region" description="Helical" evidence="7">
    <location>
        <begin position="353"/>
        <end position="376"/>
    </location>
</feature>
<feature type="transmembrane region" description="Helical" evidence="7">
    <location>
        <begin position="603"/>
        <end position="625"/>
    </location>
</feature>
<evidence type="ECO:0000256" key="6">
    <source>
        <dbReference type="ARBA" id="ARBA00023136"/>
    </source>
</evidence>
<dbReference type="PANTHER" id="PTHR33406:SF6">
    <property type="entry name" value="MEMBRANE PROTEIN YDGH-RELATED"/>
    <property type="match status" value="1"/>
</dbReference>
<feature type="transmembrane region" description="Helical" evidence="7">
    <location>
        <begin position="284"/>
        <end position="303"/>
    </location>
</feature>
<dbReference type="Proteomes" id="UP000761264">
    <property type="component" value="Unassembled WGS sequence"/>
</dbReference>
<accession>A0A967EZR5</accession>
<comment type="caution">
    <text evidence="9">The sequence shown here is derived from an EMBL/GenBank/DDBJ whole genome shotgun (WGS) entry which is preliminary data.</text>
</comment>
<comment type="similarity">
    <text evidence="2">Belongs to the resistance-nodulation-cell division (RND) (TC 2.A.6) family. MmpL subfamily.</text>
</comment>
<dbReference type="InterPro" id="IPR000731">
    <property type="entry name" value="SSD"/>
</dbReference>
<proteinExistence type="inferred from homology"/>
<comment type="subcellular location">
    <subcellularLocation>
        <location evidence="1">Cell membrane</location>
        <topology evidence="1">Multi-pass membrane protein</topology>
    </subcellularLocation>
</comment>
<feature type="transmembrane region" description="Helical" evidence="7">
    <location>
        <begin position="12"/>
        <end position="32"/>
    </location>
</feature>
<keyword evidence="10" id="KW-1185">Reference proteome</keyword>
<feature type="transmembrane region" description="Helical" evidence="7">
    <location>
        <begin position="733"/>
        <end position="759"/>
    </location>
</feature>
<evidence type="ECO:0000256" key="7">
    <source>
        <dbReference type="SAM" id="Phobius"/>
    </source>
</evidence>
<name>A0A967EZR5_9PROT</name>
<evidence type="ECO:0000259" key="8">
    <source>
        <dbReference type="PROSITE" id="PS50156"/>
    </source>
</evidence>
<dbReference type="Gene3D" id="1.20.1640.10">
    <property type="entry name" value="Multidrug efflux transporter AcrB transmembrane domain"/>
    <property type="match status" value="2"/>
</dbReference>
<dbReference type="InterPro" id="IPR050545">
    <property type="entry name" value="Mycobact_MmpL"/>
</dbReference>
<keyword evidence="6 7" id="KW-0472">Membrane</keyword>
<dbReference type="PROSITE" id="PS50156">
    <property type="entry name" value="SSD"/>
    <property type="match status" value="2"/>
</dbReference>
<organism evidence="9 10">
    <name type="scientific">Pelagibius litoralis</name>
    <dbReference type="NCBI Taxonomy" id="374515"/>
    <lineage>
        <taxon>Bacteria</taxon>
        <taxon>Pseudomonadati</taxon>
        <taxon>Pseudomonadota</taxon>
        <taxon>Alphaproteobacteria</taxon>
        <taxon>Rhodospirillales</taxon>
        <taxon>Rhodovibrionaceae</taxon>
        <taxon>Pelagibius</taxon>
    </lineage>
</organism>
<evidence type="ECO:0000313" key="10">
    <source>
        <dbReference type="Proteomes" id="UP000761264"/>
    </source>
</evidence>
<dbReference type="Pfam" id="PF03176">
    <property type="entry name" value="MMPL"/>
    <property type="match status" value="2"/>
</dbReference>
<dbReference type="SUPFAM" id="SSF82866">
    <property type="entry name" value="Multidrug efflux transporter AcrB transmembrane domain"/>
    <property type="match status" value="2"/>
</dbReference>
<dbReference type="EMBL" id="JAAQPH010000014">
    <property type="protein sequence ID" value="NIA70400.1"/>
    <property type="molecule type" value="Genomic_DNA"/>
</dbReference>
<feature type="transmembrane region" description="Helical" evidence="7">
    <location>
        <begin position="658"/>
        <end position="679"/>
    </location>
</feature>
<dbReference type="PANTHER" id="PTHR33406">
    <property type="entry name" value="MEMBRANE PROTEIN MJ1562-RELATED"/>
    <property type="match status" value="1"/>
</dbReference>
<feature type="transmembrane region" description="Helical" evidence="7">
    <location>
        <begin position="699"/>
        <end position="727"/>
    </location>
</feature>
<protein>
    <submittedName>
        <fullName evidence="9">MMPL family transporter</fullName>
    </submittedName>
</protein>
<keyword evidence="5 7" id="KW-1133">Transmembrane helix</keyword>
<feature type="transmembrane region" description="Helical" evidence="7">
    <location>
        <begin position="224"/>
        <end position="243"/>
    </location>
</feature>
<dbReference type="AlphaFoldDB" id="A0A967EZR5"/>
<dbReference type="InterPro" id="IPR004869">
    <property type="entry name" value="MMPL_dom"/>
</dbReference>
<reference evidence="9" key="1">
    <citation type="submission" date="2020-03" db="EMBL/GenBank/DDBJ databases">
        <title>Genome of Pelagibius litoralis DSM 21314T.</title>
        <authorList>
            <person name="Wang G."/>
        </authorList>
    </citation>
    <scope>NUCLEOTIDE SEQUENCE</scope>
    <source>
        <strain evidence="9">DSM 21314</strain>
    </source>
</reference>
<sequence length="777" mass="84536">MSGGWIVSYAELIIRLRWLVILGSVALAVALGSGGQFLGFSTDYRVFFGKENPQLKAFESMQQIYTKDDNILFVLQPRDGEVFTPEMLGAIRELTEASWQLPFSRRVDSITNFQHSYAQGDDLTVEDLVPARAGLTTEKIAAIRATALGEPLLINRLIAPDARTTGVNVTLTLPGESESEVPVAMAAAREIVEAFRERHPDITVAVTGLVALNNAFSEASFADLATLIPIMYGIIIAGLLIFLRSIAGTIATLLVVGLSAGTAMGLTGWLGINLTPPSSTAPTIILTLAVADSIHLLVTLLHAMRQGASKREAIIESLRVNFNPIFLTSLTTAIGFLSLNFSDAPPFRDLGNITAMGVIAAWIYSVSFLPAFLAVVPLRVKRQTTGSNDLMQRLAEFVLRRRQPLLYGMTALVIALAVWIPRIELNDQFVNYFDPSIQFRTDTDFAMENLSGIYQIEFSLPAAAEGGISEPEYLTKVDAFSDWLREQPGVVHVQTITDIFRRLNKNMHGDDPDWYRLPDERNLAAQYLLLFEMSLPYGLDLNNQINVDKSSLRFLATLENMTTREARVLKQNSEAWIAANIPASVTEATSPFVMFAYISERNIISMLTGTGLALVLISLSLIIALRSLRVGLLSIIPNVIPAVMAFGIWGLLVGEIGLASSVVAATSLGIIVDDSVHFLSKYLRARRERGASPEDAVRYAFATVGRALSVTSAVLVAGFGTLALSAFELNQSLGLLTALAIFAALVADFLLLPPLLLAIDKEKKHADEPKALPQAGE</sequence>
<evidence type="ECO:0000256" key="5">
    <source>
        <dbReference type="ARBA" id="ARBA00022989"/>
    </source>
</evidence>
<evidence type="ECO:0000256" key="3">
    <source>
        <dbReference type="ARBA" id="ARBA00022475"/>
    </source>
</evidence>
<evidence type="ECO:0000313" key="9">
    <source>
        <dbReference type="EMBL" id="NIA70400.1"/>
    </source>
</evidence>
<evidence type="ECO:0000256" key="2">
    <source>
        <dbReference type="ARBA" id="ARBA00010157"/>
    </source>
</evidence>
<keyword evidence="4 7" id="KW-0812">Transmembrane</keyword>